<evidence type="ECO:0000313" key="1">
    <source>
        <dbReference type="EMBL" id="ADZ83038.1"/>
    </source>
</evidence>
<proteinExistence type="predicted"/>
<accession>F2JHE0</accession>
<keyword evidence="2" id="KW-1185">Reference proteome</keyword>
<sequence>MSFQSKQYVFYKATDEDQLGIQEVFKSGKFEGDIAVQYLRDPNPLASFQKEGDKCFIVVLKEKEKDKIIGTGSCIIRSVYWQGEIKRLGYLAGLKLLPEYQKKILFIPAIYRYLYEEIKEEVDLYFTTILSENIAVQKMLEKPRKVMPLYIYAGEYKVYFCKSGIRKRKLKGDIRQCNKDELEALYEAKAKTVNGSLVKIDAYDLKNATFYGLFENGKAVTGGYVLNQQSYKQYVVKSYSFLYSILSKCPSRLLGYPSFPKMNEAANYACAAIWDLEDNKERVERLWAYMRMEARSYDFLMIGLHEKDPLRSCIEKGKHIPYSSRCYWVDWQHNRVPYEKALGENLAVDVAFL</sequence>
<evidence type="ECO:0000313" key="2">
    <source>
        <dbReference type="Proteomes" id="UP000008467"/>
    </source>
</evidence>
<dbReference type="Gene3D" id="3.40.630.30">
    <property type="match status" value="1"/>
</dbReference>
<dbReference type="AlphaFoldDB" id="F2JHE0"/>
<dbReference type="HOGENOM" id="CLU_784575_0_0_9"/>
<name>F2JHE0_CELLD</name>
<protein>
    <submittedName>
        <fullName evidence="1">Uncharacterized protein</fullName>
    </submittedName>
</protein>
<dbReference type="STRING" id="642492.Clole_1312"/>
<dbReference type="Proteomes" id="UP000008467">
    <property type="component" value="Chromosome"/>
</dbReference>
<dbReference type="RefSeq" id="WP_013656337.1">
    <property type="nucleotide sequence ID" value="NC_015275.1"/>
</dbReference>
<organism evidence="1 2">
    <name type="scientific">Cellulosilyticum lentocellum (strain ATCC 49066 / DSM 5427 / NCIMB 11756 / RHM5)</name>
    <name type="common">Clostridium lentocellum</name>
    <dbReference type="NCBI Taxonomy" id="642492"/>
    <lineage>
        <taxon>Bacteria</taxon>
        <taxon>Bacillati</taxon>
        <taxon>Bacillota</taxon>
        <taxon>Clostridia</taxon>
        <taxon>Lachnospirales</taxon>
        <taxon>Cellulosilyticaceae</taxon>
        <taxon>Cellulosilyticum</taxon>
    </lineage>
</organism>
<reference evidence="1 2" key="1">
    <citation type="journal article" date="2011" name="J. Bacteriol.">
        <title>Complete genome sequence of the cellulose-degrading bacterium Cellulosilyticum lentocellum.</title>
        <authorList>
            <consortium name="US DOE Joint Genome Institute"/>
            <person name="Miller D.A."/>
            <person name="Suen G."/>
            <person name="Bruce D."/>
            <person name="Copeland A."/>
            <person name="Cheng J.F."/>
            <person name="Detter C."/>
            <person name="Goodwin L.A."/>
            <person name="Han C.S."/>
            <person name="Hauser L.J."/>
            <person name="Land M.L."/>
            <person name="Lapidus A."/>
            <person name="Lucas S."/>
            <person name="Meincke L."/>
            <person name="Pitluck S."/>
            <person name="Tapia R."/>
            <person name="Teshima H."/>
            <person name="Woyke T."/>
            <person name="Fox B.G."/>
            <person name="Angert E.R."/>
            <person name="Currie C.R."/>
        </authorList>
    </citation>
    <scope>NUCLEOTIDE SEQUENCE [LARGE SCALE GENOMIC DNA]</scope>
    <source>
        <strain evidence="2">ATCC 49066 / DSM 5427 / NCIMB 11756 / RHM5</strain>
    </source>
</reference>
<dbReference type="EMBL" id="CP002582">
    <property type="protein sequence ID" value="ADZ83038.1"/>
    <property type="molecule type" value="Genomic_DNA"/>
</dbReference>
<dbReference type="eggNOG" id="ENOG502Z9UT">
    <property type="taxonomic scope" value="Bacteria"/>
</dbReference>
<dbReference type="KEGG" id="cle:Clole_1312"/>
<gene>
    <name evidence="1" type="ordered locus">Clole_1312</name>
</gene>